<keyword evidence="8" id="KW-1185">Reference proteome</keyword>
<proteinExistence type="predicted"/>
<dbReference type="Pfam" id="PF07589">
    <property type="entry name" value="PEP-CTERM"/>
    <property type="match status" value="1"/>
</dbReference>
<reference evidence="7 8" key="1">
    <citation type="submission" date="2019-02" db="EMBL/GenBank/DDBJ databases">
        <title>Deep-cultivation of Planctomycetes and their phenomic and genomic characterization uncovers novel biology.</title>
        <authorList>
            <person name="Wiegand S."/>
            <person name="Jogler M."/>
            <person name="Boedeker C."/>
            <person name="Pinto D."/>
            <person name="Vollmers J."/>
            <person name="Rivas-Marin E."/>
            <person name="Kohn T."/>
            <person name="Peeters S.H."/>
            <person name="Heuer A."/>
            <person name="Rast P."/>
            <person name="Oberbeckmann S."/>
            <person name="Bunk B."/>
            <person name="Jeske O."/>
            <person name="Meyerdierks A."/>
            <person name="Storesund J.E."/>
            <person name="Kallscheuer N."/>
            <person name="Luecker S."/>
            <person name="Lage O.M."/>
            <person name="Pohl T."/>
            <person name="Merkel B.J."/>
            <person name="Hornburger P."/>
            <person name="Mueller R.-W."/>
            <person name="Bruemmer F."/>
            <person name="Labrenz M."/>
            <person name="Spormann A.M."/>
            <person name="Op den Camp H."/>
            <person name="Overmann J."/>
            <person name="Amann R."/>
            <person name="Jetten M.S.M."/>
            <person name="Mascher T."/>
            <person name="Medema M.H."/>
            <person name="Devos D.P."/>
            <person name="Kaster A.-K."/>
            <person name="Ovreas L."/>
            <person name="Rohde M."/>
            <person name="Galperin M.Y."/>
            <person name="Jogler C."/>
        </authorList>
    </citation>
    <scope>NUCLEOTIDE SEQUENCE [LARGE SCALE GENOMIC DNA]</scope>
    <source>
        <strain evidence="7 8">Pan181</strain>
    </source>
</reference>
<sequence precursor="true">MIHQRFGVWSGACAWLVVLACCAAHASAAVISTSGTSELSGWVYIDRNNDGILAYEDDPLPEFVIVGAEVNLYRTTGGFGVLLGTAVTDDNGMYSFSGLTAGTYSLRQVQPEAYLDGLDTLGTLNMASGQMVTEDYSPGIVGDDVFQEIVIGNNMQGMCYNFGERGLLPGYVSKRYLLAKAIPMPTTPGDVEVPEPSSVLLVSLGLVGGWFWMRRQ</sequence>
<dbReference type="AlphaFoldDB" id="A0A518AIN8"/>
<dbReference type="InterPro" id="IPR013424">
    <property type="entry name" value="Ice-binding_C"/>
</dbReference>
<accession>A0A518AIN8</accession>
<feature type="signal peptide" evidence="4">
    <location>
        <begin position="1"/>
        <end position="28"/>
    </location>
</feature>
<evidence type="ECO:0000313" key="7">
    <source>
        <dbReference type="EMBL" id="QDU54603.1"/>
    </source>
</evidence>
<dbReference type="EMBL" id="CP036278">
    <property type="protein sequence ID" value="QDU54603.1"/>
    <property type="molecule type" value="Genomic_DNA"/>
</dbReference>
<protein>
    <submittedName>
        <fullName evidence="7">Uro-adherence factor A</fullName>
    </submittedName>
</protein>
<evidence type="ECO:0000256" key="2">
    <source>
        <dbReference type="ARBA" id="ARBA00022525"/>
    </source>
</evidence>
<dbReference type="RefSeq" id="WP_197528887.1">
    <property type="nucleotide sequence ID" value="NZ_CP036278.1"/>
</dbReference>
<feature type="domain" description="SD-repeat containing protein B" evidence="6">
    <location>
        <begin position="41"/>
        <end position="116"/>
    </location>
</feature>
<dbReference type="KEGG" id="amuc:Pan181_07860"/>
<evidence type="ECO:0000256" key="4">
    <source>
        <dbReference type="SAM" id="SignalP"/>
    </source>
</evidence>
<gene>
    <name evidence="7" type="primary">uafA</name>
    <name evidence="7" type="ORF">Pan181_07860</name>
</gene>
<evidence type="ECO:0000259" key="5">
    <source>
        <dbReference type="Pfam" id="PF07589"/>
    </source>
</evidence>
<feature type="domain" description="Ice-binding protein C-terminal" evidence="5">
    <location>
        <begin position="193"/>
        <end position="215"/>
    </location>
</feature>
<organism evidence="7 8">
    <name type="scientific">Aeoliella mucimassa</name>
    <dbReference type="NCBI Taxonomy" id="2527972"/>
    <lineage>
        <taxon>Bacteria</taxon>
        <taxon>Pseudomonadati</taxon>
        <taxon>Planctomycetota</taxon>
        <taxon>Planctomycetia</taxon>
        <taxon>Pirellulales</taxon>
        <taxon>Lacipirellulaceae</taxon>
        <taxon>Aeoliella</taxon>
    </lineage>
</organism>
<evidence type="ECO:0000256" key="3">
    <source>
        <dbReference type="ARBA" id="ARBA00022729"/>
    </source>
</evidence>
<comment type="subcellular location">
    <subcellularLocation>
        <location evidence="1">Secreted</location>
    </subcellularLocation>
</comment>
<keyword evidence="2" id="KW-0964">Secreted</keyword>
<dbReference type="Pfam" id="PF17210">
    <property type="entry name" value="SdrD_B"/>
    <property type="match status" value="1"/>
</dbReference>
<evidence type="ECO:0000256" key="1">
    <source>
        <dbReference type="ARBA" id="ARBA00004613"/>
    </source>
</evidence>
<dbReference type="InterPro" id="IPR033764">
    <property type="entry name" value="Sdr_B"/>
</dbReference>
<dbReference type="Proteomes" id="UP000315750">
    <property type="component" value="Chromosome"/>
</dbReference>
<dbReference type="SUPFAM" id="SSF117074">
    <property type="entry name" value="Hypothetical protein PA1324"/>
    <property type="match status" value="1"/>
</dbReference>
<evidence type="ECO:0000259" key="6">
    <source>
        <dbReference type="Pfam" id="PF17210"/>
    </source>
</evidence>
<dbReference type="InterPro" id="IPR013783">
    <property type="entry name" value="Ig-like_fold"/>
</dbReference>
<dbReference type="GO" id="GO:0005576">
    <property type="term" value="C:extracellular region"/>
    <property type="evidence" value="ECO:0007669"/>
    <property type="project" value="UniProtKB-SubCell"/>
</dbReference>
<name>A0A518AIN8_9BACT</name>
<dbReference type="NCBIfam" id="TIGR02595">
    <property type="entry name" value="PEP_CTERM"/>
    <property type="match status" value="1"/>
</dbReference>
<keyword evidence="3 4" id="KW-0732">Signal</keyword>
<feature type="chain" id="PRO_5021991079" evidence="4">
    <location>
        <begin position="29"/>
        <end position="216"/>
    </location>
</feature>
<dbReference type="Gene3D" id="2.60.40.10">
    <property type="entry name" value="Immunoglobulins"/>
    <property type="match status" value="1"/>
</dbReference>
<dbReference type="PROSITE" id="PS51257">
    <property type="entry name" value="PROKAR_LIPOPROTEIN"/>
    <property type="match status" value="1"/>
</dbReference>
<evidence type="ECO:0000313" key="8">
    <source>
        <dbReference type="Proteomes" id="UP000315750"/>
    </source>
</evidence>